<proteinExistence type="predicted"/>
<evidence type="ECO:0000313" key="1">
    <source>
        <dbReference type="EMBL" id="ABY65763.1"/>
    </source>
</evidence>
<accession>B0FDQ5</accession>
<dbReference type="KEGG" id="vg:5850514"/>
<name>B0FDQ5_9ABAC</name>
<dbReference type="Proteomes" id="UP000203316">
    <property type="component" value="Segment"/>
</dbReference>
<dbReference type="RefSeq" id="YP_001650947.1">
    <property type="nucleotide sequence ID" value="NC_010276.1"/>
</dbReference>
<protein>
    <recommendedName>
        <fullName evidence="3">Ac55</fullName>
    </recommendedName>
</protein>
<evidence type="ECO:0000313" key="2">
    <source>
        <dbReference type="Proteomes" id="UP000203316"/>
    </source>
</evidence>
<dbReference type="Pfam" id="PF17564">
    <property type="entry name" value="DUF5470"/>
    <property type="match status" value="1"/>
</dbReference>
<dbReference type="EMBL" id="EU309041">
    <property type="protein sequence ID" value="ABY65763.1"/>
    <property type="molecule type" value="Genomic_DNA"/>
</dbReference>
<dbReference type="InterPro" id="IPR035162">
    <property type="entry name" value="DUF5470"/>
</dbReference>
<evidence type="ECO:0008006" key="3">
    <source>
        <dbReference type="Google" id="ProtNLM"/>
    </source>
</evidence>
<dbReference type="GeneID" id="5850514"/>
<keyword evidence="2" id="KW-1185">Reference proteome</keyword>
<sequence length="79" mass="9007">MSQTKEINIKLGRIIDSAIDAKIKTTPMTSSSSTTAAESLALFYVKRKEDSSRVGRSTTYDVVGQRNFKKYFDEKKYKF</sequence>
<reference evidence="1 2" key="1">
    <citation type="submission" date="2007-11" db="EMBL/GenBank/DDBJ databases">
        <title>Sequence and organization of Orgyia leucostigma nucleopolyhedrovirus genome.</title>
        <authorList>
            <person name="Eveleigh R.J.M."/>
            <person name="Lapointe R."/>
            <person name="Graham R.I."/>
            <person name="Lauzon H.A.M."/>
            <person name="Pavlik L."/>
            <person name="Arif B.M."/>
            <person name="Lucarotti C.J."/>
        </authorList>
    </citation>
    <scope>NUCLEOTIDE SEQUENCE [LARGE SCALE GENOMIC DNA]</scope>
    <source>
        <strain evidence="1">CFS-77</strain>
    </source>
</reference>
<organism evidence="1 2">
    <name type="scientific">Orgyia leucostigma nucleopolyhedrovirus</name>
    <dbReference type="NCBI Taxonomy" id="490711"/>
    <lineage>
        <taxon>Viruses</taxon>
        <taxon>Viruses incertae sedis</taxon>
        <taxon>Naldaviricetes</taxon>
        <taxon>Lefavirales</taxon>
        <taxon>Baculoviridae</taxon>
        <taxon>Alphabaculovirus</taxon>
        <taxon>Alphabaculovirus orleucostigmae</taxon>
    </lineage>
</organism>